<keyword evidence="3" id="KW-0812">Transmembrane</keyword>
<dbReference type="Pfam" id="PF25876">
    <property type="entry name" value="HH_MFP_RND"/>
    <property type="match status" value="1"/>
</dbReference>
<accession>A0A5B8FIM3</accession>
<dbReference type="InterPro" id="IPR050739">
    <property type="entry name" value="MFP"/>
</dbReference>
<evidence type="ECO:0000256" key="1">
    <source>
        <dbReference type="SAM" id="Coils"/>
    </source>
</evidence>
<evidence type="ECO:0000313" key="7">
    <source>
        <dbReference type="EMBL" id="QDL93417.1"/>
    </source>
</evidence>
<dbReference type="PANTHER" id="PTHR30386">
    <property type="entry name" value="MEMBRANE FUSION SUBUNIT OF EMRAB-TOLC MULTIDRUG EFFLUX PUMP"/>
    <property type="match status" value="1"/>
</dbReference>
<name>A0A5B8FIM3_9RHOB</name>
<evidence type="ECO:0000313" key="8">
    <source>
        <dbReference type="Proteomes" id="UP000305888"/>
    </source>
</evidence>
<reference evidence="7 8" key="1">
    <citation type="submission" date="2019-06" db="EMBL/GenBank/DDBJ databases">
        <title>Genome sequence of Rhodobacteraceae bacterium D4M1.</title>
        <authorList>
            <person name="Cao J."/>
        </authorList>
    </citation>
    <scope>NUCLEOTIDE SEQUENCE [LARGE SCALE GENOMIC DNA]</scope>
    <source>
        <strain evidence="7 8">D4M1</strain>
    </source>
</reference>
<keyword evidence="8" id="KW-1185">Reference proteome</keyword>
<dbReference type="AlphaFoldDB" id="A0A5B8FIM3"/>
<dbReference type="InterPro" id="IPR058792">
    <property type="entry name" value="Beta-barrel_RND_2"/>
</dbReference>
<dbReference type="Pfam" id="PF25917">
    <property type="entry name" value="BSH_RND"/>
    <property type="match status" value="1"/>
</dbReference>
<dbReference type="KEGG" id="ppru:FDP22_17485"/>
<sequence>MARDYESEKGPQDRQEAPGARPPAQGTETVATGTAGGAEQAKPPKGGRRRIVLFAILAAAIAAGAWYGYQYWTVGRFLEETDDAYVQADYSILSPRITGYVARVPVVDNQAVKAGDPLVEMDDGDYRIALRQAEAQIAAQRASVDRITQQVEAARVGIDQADAELESARASADFARIDYDRYANLATTKAASVQQKQEAETSLATARAGVKAAEAGVASAKANLAVVKAQKTEAEASLAGLEAQRDQAQRDLDATVLRAPFDGVVGNSSVVAGDYISPGRRLMAVVPLGAIYIEANFKETQIGKLTPGTPVDITVDAFPDRHVTGHVQGLSPASGAVFSMLPPENATGNFTKVVQRLPVRITVPQDVADAGWLRPGLSVVVTADTRRAP</sequence>
<dbReference type="Gene3D" id="2.40.50.100">
    <property type="match status" value="1"/>
</dbReference>
<evidence type="ECO:0000259" key="6">
    <source>
        <dbReference type="Pfam" id="PF25954"/>
    </source>
</evidence>
<evidence type="ECO:0000256" key="3">
    <source>
        <dbReference type="SAM" id="Phobius"/>
    </source>
</evidence>
<dbReference type="RefSeq" id="WP_138575945.1">
    <property type="nucleotide sequence ID" value="NZ_CP040818.1"/>
</dbReference>
<keyword evidence="1" id="KW-0175">Coiled coil</keyword>
<feature type="coiled-coil region" evidence="1">
    <location>
        <begin position="217"/>
        <end position="258"/>
    </location>
</feature>
<dbReference type="Pfam" id="PF25954">
    <property type="entry name" value="Beta-barrel_RND_2"/>
    <property type="match status" value="1"/>
</dbReference>
<feature type="domain" description="Multidrug resistance protein MdtA-like alpha-helical hairpin" evidence="4">
    <location>
        <begin position="159"/>
        <end position="225"/>
    </location>
</feature>
<dbReference type="PANTHER" id="PTHR30386:SF24">
    <property type="entry name" value="MULTIDRUG RESISTANCE EFFLUX PUMP"/>
    <property type="match status" value="1"/>
</dbReference>
<protein>
    <submittedName>
        <fullName evidence="7">HlyD family secretion protein</fullName>
    </submittedName>
</protein>
<evidence type="ECO:0000259" key="5">
    <source>
        <dbReference type="Pfam" id="PF25917"/>
    </source>
</evidence>
<proteinExistence type="predicted"/>
<feature type="compositionally biased region" description="Basic and acidic residues" evidence="2">
    <location>
        <begin position="1"/>
        <end position="16"/>
    </location>
</feature>
<dbReference type="InterPro" id="IPR058624">
    <property type="entry name" value="MdtA-like_HH"/>
</dbReference>
<dbReference type="InterPro" id="IPR058625">
    <property type="entry name" value="MdtA-like_BSH"/>
</dbReference>
<evidence type="ECO:0000259" key="4">
    <source>
        <dbReference type="Pfam" id="PF25876"/>
    </source>
</evidence>
<feature type="region of interest" description="Disordered" evidence="2">
    <location>
        <begin position="1"/>
        <end position="45"/>
    </location>
</feature>
<feature type="compositionally biased region" description="Low complexity" evidence="2">
    <location>
        <begin position="24"/>
        <end position="41"/>
    </location>
</feature>
<keyword evidence="3" id="KW-1133">Transmembrane helix</keyword>
<evidence type="ECO:0000256" key="2">
    <source>
        <dbReference type="SAM" id="MobiDB-lite"/>
    </source>
</evidence>
<dbReference type="GO" id="GO:0055085">
    <property type="term" value="P:transmembrane transport"/>
    <property type="evidence" value="ECO:0007669"/>
    <property type="project" value="InterPro"/>
</dbReference>
<dbReference type="Proteomes" id="UP000305888">
    <property type="component" value="Chromosome"/>
</dbReference>
<gene>
    <name evidence="7" type="ORF">FDP22_17485</name>
</gene>
<organism evidence="7 8">
    <name type="scientific">Paroceanicella profunda</name>
    <dbReference type="NCBI Taxonomy" id="2579971"/>
    <lineage>
        <taxon>Bacteria</taxon>
        <taxon>Pseudomonadati</taxon>
        <taxon>Pseudomonadota</taxon>
        <taxon>Alphaproteobacteria</taxon>
        <taxon>Rhodobacterales</taxon>
        <taxon>Paracoccaceae</taxon>
        <taxon>Paroceanicella</taxon>
    </lineage>
</organism>
<dbReference type="Gene3D" id="1.10.287.470">
    <property type="entry name" value="Helix hairpin bin"/>
    <property type="match status" value="2"/>
</dbReference>
<dbReference type="OrthoDB" id="9811754at2"/>
<dbReference type="SUPFAM" id="SSF111369">
    <property type="entry name" value="HlyD-like secretion proteins"/>
    <property type="match status" value="2"/>
</dbReference>
<feature type="domain" description="CusB-like beta-barrel" evidence="6">
    <location>
        <begin position="292"/>
        <end position="333"/>
    </location>
</feature>
<feature type="coiled-coil region" evidence="1">
    <location>
        <begin position="130"/>
        <end position="178"/>
    </location>
</feature>
<dbReference type="Gene3D" id="2.40.30.170">
    <property type="match status" value="1"/>
</dbReference>
<feature type="transmembrane region" description="Helical" evidence="3">
    <location>
        <begin position="51"/>
        <end position="69"/>
    </location>
</feature>
<feature type="domain" description="Multidrug resistance protein MdtA-like barrel-sandwich hybrid" evidence="5">
    <location>
        <begin position="94"/>
        <end position="286"/>
    </location>
</feature>
<keyword evidence="3" id="KW-0472">Membrane</keyword>
<dbReference type="EMBL" id="CP040818">
    <property type="protein sequence ID" value="QDL93417.1"/>
    <property type="molecule type" value="Genomic_DNA"/>
</dbReference>